<gene>
    <name evidence="3" type="ORF">A1O9_09777</name>
</gene>
<comment type="caution">
    <text evidence="3">The sequence shown here is derived from an EMBL/GenBank/DDBJ whole genome shotgun (WGS) entry which is preliminary data.</text>
</comment>
<protein>
    <recommendedName>
        <fullName evidence="2">Glyoxalase/fosfomycin resistance/dioxygenase domain-containing protein</fullName>
    </recommendedName>
</protein>
<dbReference type="OrthoDB" id="16820at2759"/>
<name>A0A072P2Q5_9EURO</name>
<dbReference type="AlphaFoldDB" id="A0A072P2Q5"/>
<evidence type="ECO:0000313" key="3">
    <source>
        <dbReference type="EMBL" id="KEF53982.1"/>
    </source>
</evidence>
<sequence>MPDSRGVIPGHGPSDDVLDILLPHRGRQTKTTPDDASSDTNTNTNTDNLYPSPMPQSFLKQHFCLAVPTVADVAAWEDWFRESGVRVTGTVDWPKGGRSVYFADLDGNVGEVGSRGIWDHY</sequence>
<organism evidence="3 4">
    <name type="scientific">Exophiala aquamarina CBS 119918</name>
    <dbReference type="NCBI Taxonomy" id="1182545"/>
    <lineage>
        <taxon>Eukaryota</taxon>
        <taxon>Fungi</taxon>
        <taxon>Dikarya</taxon>
        <taxon>Ascomycota</taxon>
        <taxon>Pezizomycotina</taxon>
        <taxon>Eurotiomycetes</taxon>
        <taxon>Chaetothyriomycetidae</taxon>
        <taxon>Chaetothyriales</taxon>
        <taxon>Herpotrichiellaceae</taxon>
        <taxon>Exophiala</taxon>
    </lineage>
</organism>
<dbReference type="GeneID" id="25284685"/>
<dbReference type="Pfam" id="PF00903">
    <property type="entry name" value="Glyoxalase"/>
    <property type="match status" value="1"/>
</dbReference>
<evidence type="ECO:0000259" key="2">
    <source>
        <dbReference type="Pfam" id="PF00903"/>
    </source>
</evidence>
<dbReference type="SUPFAM" id="SSF54593">
    <property type="entry name" value="Glyoxalase/Bleomycin resistance protein/Dihydroxybiphenyl dioxygenase"/>
    <property type="match status" value="1"/>
</dbReference>
<feature type="region of interest" description="Disordered" evidence="1">
    <location>
        <begin position="1"/>
        <end position="52"/>
    </location>
</feature>
<feature type="domain" description="Glyoxalase/fosfomycin resistance/dioxygenase" evidence="2">
    <location>
        <begin position="49"/>
        <end position="109"/>
    </location>
</feature>
<keyword evidence="4" id="KW-1185">Reference proteome</keyword>
<dbReference type="VEuPathDB" id="FungiDB:A1O9_09777"/>
<evidence type="ECO:0000256" key="1">
    <source>
        <dbReference type="SAM" id="MobiDB-lite"/>
    </source>
</evidence>
<dbReference type="EMBL" id="AMGV01000011">
    <property type="protein sequence ID" value="KEF53982.1"/>
    <property type="molecule type" value="Genomic_DNA"/>
</dbReference>
<reference evidence="3 4" key="1">
    <citation type="submission" date="2013-03" db="EMBL/GenBank/DDBJ databases">
        <title>The Genome Sequence of Exophiala aquamarina CBS 119918.</title>
        <authorList>
            <consortium name="The Broad Institute Genomics Platform"/>
            <person name="Cuomo C."/>
            <person name="de Hoog S."/>
            <person name="Gorbushina A."/>
            <person name="Walker B."/>
            <person name="Young S.K."/>
            <person name="Zeng Q."/>
            <person name="Gargeya S."/>
            <person name="Fitzgerald M."/>
            <person name="Haas B."/>
            <person name="Abouelleil A."/>
            <person name="Allen A.W."/>
            <person name="Alvarado L."/>
            <person name="Arachchi H.M."/>
            <person name="Berlin A.M."/>
            <person name="Chapman S.B."/>
            <person name="Gainer-Dewar J."/>
            <person name="Goldberg J."/>
            <person name="Griggs A."/>
            <person name="Gujja S."/>
            <person name="Hansen M."/>
            <person name="Howarth C."/>
            <person name="Imamovic A."/>
            <person name="Ireland A."/>
            <person name="Larimer J."/>
            <person name="McCowan C."/>
            <person name="Murphy C."/>
            <person name="Pearson M."/>
            <person name="Poon T.W."/>
            <person name="Priest M."/>
            <person name="Roberts A."/>
            <person name="Saif S."/>
            <person name="Shea T."/>
            <person name="Sisk P."/>
            <person name="Sykes S."/>
            <person name="Wortman J."/>
            <person name="Nusbaum C."/>
            <person name="Birren B."/>
        </authorList>
    </citation>
    <scope>NUCLEOTIDE SEQUENCE [LARGE SCALE GENOMIC DNA]</scope>
    <source>
        <strain evidence="3 4">CBS 119918</strain>
    </source>
</reference>
<evidence type="ECO:0000313" key="4">
    <source>
        <dbReference type="Proteomes" id="UP000027920"/>
    </source>
</evidence>
<dbReference type="Gene3D" id="3.10.180.10">
    <property type="entry name" value="2,3-Dihydroxybiphenyl 1,2-Dioxygenase, domain 1"/>
    <property type="match status" value="1"/>
</dbReference>
<accession>A0A072P2Q5</accession>
<proteinExistence type="predicted"/>
<dbReference type="InterPro" id="IPR004360">
    <property type="entry name" value="Glyas_Fos-R_dOase_dom"/>
</dbReference>
<dbReference type="Proteomes" id="UP000027920">
    <property type="component" value="Unassembled WGS sequence"/>
</dbReference>
<feature type="compositionally biased region" description="Low complexity" evidence="1">
    <location>
        <begin position="34"/>
        <end position="48"/>
    </location>
</feature>
<dbReference type="HOGENOM" id="CLU_099500_1_0_1"/>
<dbReference type="RefSeq" id="XP_013256572.1">
    <property type="nucleotide sequence ID" value="XM_013401118.1"/>
</dbReference>
<dbReference type="InterPro" id="IPR029068">
    <property type="entry name" value="Glyas_Bleomycin-R_OHBP_Dase"/>
</dbReference>